<accession>A0A9L0K5Y4</accession>
<sequence>MATARVAGAVRADAGAPSPRGSLWHPFTAGRRAGTNPGRTKTTPRETQLRARRPAQRAAPPLPPPGPSGTGSSAPPPPRGHPVQDGGPAPPAAGVPGTGESRRAGSRGAGRGARGGERAGGGMAGPRGPALDVGAEPAEPSAAAGPACLPSVTRAQRAGGASGVCLLLAALCFGLAALYAPALLLRARKFALLLVWARRWRWRAGALLRGGAACGRLPARRGGAVAARAALRGRAGRHAVRGAGPAQHGAHGAGRMRAGGRPVGAAPRPAALGHGLRAASRPRAAGLGRPPRQGAARVRGPGTASRQGRGAGRRARTRNRPGERTRSRPSGEDAVPTPGRGSGAGASCARAGAQAVGLERLSGSPAVARPEAAPGIGWTCRDADDELLLRSPRARTELSGNSGSAALTGRPVPLPDSSPVTAVAECSSLATVSRCLLRLLESIFPHSST</sequence>
<name>A0A9L0K5Y4_EQUAS</name>
<proteinExistence type="predicted"/>
<evidence type="ECO:0000256" key="2">
    <source>
        <dbReference type="SAM" id="Phobius"/>
    </source>
</evidence>
<dbReference type="Ensembl" id="ENSEAST00005061687.1">
    <property type="protein sequence ID" value="ENSEASP00005060754.1"/>
    <property type="gene ID" value="ENSEASG00005038488.1"/>
</dbReference>
<keyword evidence="2" id="KW-0812">Transmembrane</keyword>
<evidence type="ECO:0000313" key="4">
    <source>
        <dbReference type="Proteomes" id="UP000694387"/>
    </source>
</evidence>
<reference evidence="3 4" key="1">
    <citation type="journal article" date="2020" name="Nat. Commun.">
        <title>Donkey genomes provide new insights into domestication and selection for coat color.</title>
        <authorList>
            <person name="Wang"/>
            <person name="C."/>
            <person name="Li"/>
            <person name="H."/>
            <person name="Guo"/>
            <person name="Y."/>
            <person name="Huang"/>
            <person name="J."/>
            <person name="Sun"/>
            <person name="Y."/>
            <person name="Min"/>
            <person name="J."/>
            <person name="Wang"/>
            <person name="J."/>
            <person name="Fang"/>
            <person name="X."/>
            <person name="Zhao"/>
            <person name="Z."/>
            <person name="Wang"/>
            <person name="S."/>
            <person name="Zhang"/>
            <person name="Y."/>
            <person name="Liu"/>
            <person name="Q."/>
            <person name="Jiang"/>
            <person name="Q."/>
            <person name="Wang"/>
            <person name="X."/>
            <person name="Guo"/>
            <person name="Y."/>
            <person name="Yang"/>
            <person name="C."/>
            <person name="Wang"/>
            <person name="Y."/>
            <person name="Tian"/>
            <person name="F."/>
            <person name="Zhuang"/>
            <person name="G."/>
            <person name="Fan"/>
            <person name="Y."/>
            <person name="Gao"/>
            <person name="Q."/>
            <person name="Li"/>
            <person name="Y."/>
            <person name="Ju"/>
            <person name="Z."/>
            <person name="Li"/>
            <person name="J."/>
            <person name="Li"/>
            <person name="R."/>
            <person name="Hou"/>
            <person name="M."/>
            <person name="Yang"/>
            <person name="G."/>
            <person name="Liu"/>
            <person name="G."/>
            <person name="Liu"/>
            <person name="W."/>
            <person name="Guo"/>
            <person name="J."/>
            <person name="Pan"/>
            <person name="S."/>
            <person name="Fan"/>
            <person name="G."/>
            <person name="Zhang"/>
            <person name="W."/>
            <person name="Zhang"/>
            <person name="R."/>
            <person name="Yu"/>
            <person name="J."/>
            <person name="Zhang"/>
            <person name="X."/>
            <person name="Yin"/>
            <person name="Q."/>
            <person name="Ji"/>
            <person name="C."/>
            <person name="Jin"/>
            <person name="Y."/>
            <person name="Yue"/>
            <person name="G."/>
            <person name="Liu"/>
            <person name="M."/>
            <person name="Xu"/>
            <person name="J."/>
            <person name="Liu"/>
            <person name="S."/>
            <person name="Jordana"/>
            <person name="J."/>
            <person name="Noce"/>
            <person name="A."/>
            <person name="Amills"/>
            <person name="M."/>
            <person name="Wu"/>
            <person name="D.D."/>
            <person name="Li"/>
            <person name="S."/>
            <person name="Zhou"/>
            <person name="X. and Zhong"/>
            <person name="J."/>
        </authorList>
    </citation>
    <scope>NUCLEOTIDE SEQUENCE [LARGE SCALE GENOMIC DNA]</scope>
</reference>
<feature type="compositionally biased region" description="Low complexity" evidence="1">
    <location>
        <begin position="1"/>
        <end position="16"/>
    </location>
</feature>
<keyword evidence="4" id="KW-1185">Reference proteome</keyword>
<feature type="compositionally biased region" description="Low complexity" evidence="1">
    <location>
        <begin position="126"/>
        <end position="145"/>
    </location>
</feature>
<organism evidence="3 4">
    <name type="scientific">Equus asinus</name>
    <name type="common">Donkey</name>
    <name type="synonym">Equus africanus asinus</name>
    <dbReference type="NCBI Taxonomy" id="9793"/>
    <lineage>
        <taxon>Eukaryota</taxon>
        <taxon>Metazoa</taxon>
        <taxon>Chordata</taxon>
        <taxon>Craniata</taxon>
        <taxon>Vertebrata</taxon>
        <taxon>Euteleostomi</taxon>
        <taxon>Mammalia</taxon>
        <taxon>Eutheria</taxon>
        <taxon>Laurasiatheria</taxon>
        <taxon>Perissodactyla</taxon>
        <taxon>Equidae</taxon>
        <taxon>Equus</taxon>
    </lineage>
</organism>
<feature type="compositionally biased region" description="Basic and acidic residues" evidence="1">
    <location>
        <begin position="320"/>
        <end position="331"/>
    </location>
</feature>
<feature type="region of interest" description="Disordered" evidence="1">
    <location>
        <begin position="237"/>
        <end position="348"/>
    </location>
</feature>
<feature type="compositionally biased region" description="Gly residues" evidence="1">
    <location>
        <begin position="107"/>
        <end position="125"/>
    </location>
</feature>
<feature type="region of interest" description="Disordered" evidence="1">
    <location>
        <begin position="1"/>
        <end position="145"/>
    </location>
</feature>
<reference evidence="3" key="3">
    <citation type="submission" date="2025-09" db="UniProtKB">
        <authorList>
            <consortium name="Ensembl"/>
        </authorList>
    </citation>
    <scope>IDENTIFICATION</scope>
</reference>
<dbReference type="Proteomes" id="UP000694387">
    <property type="component" value="Chromosome 4"/>
</dbReference>
<protein>
    <submittedName>
        <fullName evidence="3">Uncharacterized protein</fullName>
    </submittedName>
</protein>
<keyword evidence="2" id="KW-0472">Membrane</keyword>
<evidence type="ECO:0000256" key="1">
    <source>
        <dbReference type="SAM" id="MobiDB-lite"/>
    </source>
</evidence>
<dbReference type="AlphaFoldDB" id="A0A9L0K5Y4"/>
<gene>
    <name evidence="3" type="primary">SFT2D3</name>
</gene>
<reference evidence="3" key="2">
    <citation type="submission" date="2025-08" db="UniProtKB">
        <authorList>
            <consortium name="Ensembl"/>
        </authorList>
    </citation>
    <scope>IDENTIFICATION</scope>
</reference>
<feature type="compositionally biased region" description="Low complexity" evidence="1">
    <location>
        <begin position="241"/>
        <end position="308"/>
    </location>
</feature>
<keyword evidence="2" id="KW-1133">Transmembrane helix</keyword>
<feature type="transmembrane region" description="Helical" evidence="2">
    <location>
        <begin position="158"/>
        <end position="180"/>
    </location>
</feature>
<evidence type="ECO:0000313" key="3">
    <source>
        <dbReference type="Ensembl" id="ENSEASP00005060754.1"/>
    </source>
</evidence>